<keyword evidence="1" id="KW-1133">Transmembrane helix</keyword>
<organism evidence="2 3">
    <name type="scientific">Asticcacaulis currens</name>
    <dbReference type="NCBI Taxonomy" id="2984210"/>
    <lineage>
        <taxon>Bacteria</taxon>
        <taxon>Pseudomonadati</taxon>
        <taxon>Pseudomonadota</taxon>
        <taxon>Alphaproteobacteria</taxon>
        <taxon>Caulobacterales</taxon>
        <taxon>Caulobacteraceae</taxon>
        <taxon>Asticcacaulis</taxon>
    </lineage>
</organism>
<keyword evidence="1" id="KW-0812">Transmembrane</keyword>
<dbReference type="RefSeq" id="WP_272742129.1">
    <property type="nucleotide sequence ID" value="NZ_JAQQKW010000009.1"/>
</dbReference>
<feature type="transmembrane region" description="Helical" evidence="1">
    <location>
        <begin position="16"/>
        <end position="40"/>
    </location>
</feature>
<gene>
    <name evidence="2" type="ORF">PQU94_14370</name>
</gene>
<name>A0ABT5IGY2_9CAUL</name>
<feature type="transmembrane region" description="Helical" evidence="1">
    <location>
        <begin position="136"/>
        <end position="156"/>
    </location>
</feature>
<feature type="transmembrane region" description="Helical" evidence="1">
    <location>
        <begin position="94"/>
        <end position="115"/>
    </location>
</feature>
<evidence type="ECO:0000313" key="3">
    <source>
        <dbReference type="Proteomes" id="UP001216595"/>
    </source>
</evidence>
<reference evidence="2 3" key="1">
    <citation type="submission" date="2023-01" db="EMBL/GenBank/DDBJ databases">
        <title>Novel species of the genus Asticcacaulis isolated from rivers.</title>
        <authorList>
            <person name="Lu H."/>
        </authorList>
    </citation>
    <scope>NUCLEOTIDE SEQUENCE [LARGE SCALE GENOMIC DNA]</scope>
    <source>
        <strain evidence="2 3">DXS10W</strain>
    </source>
</reference>
<protein>
    <submittedName>
        <fullName evidence="2">Uncharacterized protein</fullName>
    </submittedName>
</protein>
<comment type="caution">
    <text evidence="2">The sequence shown here is derived from an EMBL/GenBank/DDBJ whole genome shotgun (WGS) entry which is preliminary data.</text>
</comment>
<dbReference type="Proteomes" id="UP001216595">
    <property type="component" value="Unassembled WGS sequence"/>
</dbReference>
<feature type="transmembrane region" description="Helical" evidence="1">
    <location>
        <begin position="52"/>
        <end position="74"/>
    </location>
</feature>
<evidence type="ECO:0000256" key="1">
    <source>
        <dbReference type="SAM" id="Phobius"/>
    </source>
</evidence>
<keyword evidence="3" id="KW-1185">Reference proteome</keyword>
<proteinExistence type="predicted"/>
<evidence type="ECO:0000313" key="2">
    <source>
        <dbReference type="EMBL" id="MDC7695463.1"/>
    </source>
</evidence>
<sequence length="163" mass="17767">MQTDQTSAKSVTPYDIAFISVRLLAIYVFSRLLEFLAAFALLPTMDAQSRGVVFFSIAALLSVASGLWVMAGWMARQIIPATGLSSDNAGSVEVWQSVGLRLFGFYLIYGSMIRLGPWLGMIAGEASGEKVMEQGWKMGVSAILSLVLILIPHRVIKVLPNLR</sequence>
<dbReference type="EMBL" id="JAQQKW010000009">
    <property type="protein sequence ID" value="MDC7695463.1"/>
    <property type="molecule type" value="Genomic_DNA"/>
</dbReference>
<accession>A0ABT5IGY2</accession>
<keyword evidence="1" id="KW-0472">Membrane</keyword>